<keyword evidence="3" id="KW-0812">Transmembrane</keyword>
<accession>A0ABY8KZL5</accession>
<evidence type="ECO:0008006" key="6">
    <source>
        <dbReference type="Google" id="ProtNLM"/>
    </source>
</evidence>
<name>A0ABY8KZL5_9FLAO</name>
<dbReference type="InterPro" id="IPR011990">
    <property type="entry name" value="TPR-like_helical_dom_sf"/>
</dbReference>
<dbReference type="Proteomes" id="UP001232001">
    <property type="component" value="Chromosome"/>
</dbReference>
<organism evidence="4 5">
    <name type="scientific">Tenacibaculum tangerinum</name>
    <dbReference type="NCBI Taxonomy" id="3038772"/>
    <lineage>
        <taxon>Bacteria</taxon>
        <taxon>Pseudomonadati</taxon>
        <taxon>Bacteroidota</taxon>
        <taxon>Flavobacteriia</taxon>
        <taxon>Flavobacteriales</taxon>
        <taxon>Flavobacteriaceae</taxon>
        <taxon>Tenacibaculum</taxon>
    </lineage>
</organism>
<feature type="transmembrane region" description="Helical" evidence="3">
    <location>
        <begin position="341"/>
        <end position="362"/>
    </location>
</feature>
<dbReference type="Gene3D" id="1.25.40.10">
    <property type="entry name" value="Tetratricopeptide repeat domain"/>
    <property type="match status" value="1"/>
</dbReference>
<dbReference type="EMBL" id="CP122539">
    <property type="protein sequence ID" value="WGH74667.1"/>
    <property type="molecule type" value="Genomic_DNA"/>
</dbReference>
<keyword evidence="2" id="KW-0175">Coiled coil</keyword>
<dbReference type="SUPFAM" id="SSF48452">
    <property type="entry name" value="TPR-like"/>
    <property type="match status" value="1"/>
</dbReference>
<evidence type="ECO:0000256" key="1">
    <source>
        <dbReference type="PROSITE-ProRule" id="PRU00339"/>
    </source>
</evidence>
<dbReference type="InterPro" id="IPR019734">
    <property type="entry name" value="TPR_rpt"/>
</dbReference>
<dbReference type="RefSeq" id="WP_279650562.1">
    <property type="nucleotide sequence ID" value="NZ_CP122539.1"/>
</dbReference>
<feature type="repeat" description="TPR" evidence="1">
    <location>
        <begin position="232"/>
        <end position="265"/>
    </location>
</feature>
<keyword evidence="5" id="KW-1185">Reference proteome</keyword>
<dbReference type="SMART" id="SM00028">
    <property type="entry name" value="TPR"/>
    <property type="match status" value="3"/>
</dbReference>
<gene>
    <name evidence="4" type="ORF">P8625_11280</name>
</gene>
<reference evidence="4 5" key="1">
    <citation type="submission" date="2023-04" db="EMBL/GenBank/DDBJ databases">
        <title>Tenacibaculum tangerinum sp. nov., isolated from sea tidal flat of South Korea.</title>
        <authorList>
            <person name="Lee S.H."/>
            <person name="Kim J.-J."/>
        </authorList>
    </citation>
    <scope>NUCLEOTIDE SEQUENCE [LARGE SCALE GENOMIC DNA]</scope>
    <source>
        <strain evidence="4 5">GRR-S3-23</strain>
    </source>
</reference>
<sequence length="403" mass="47385">MHRLVNTDAVAYKTFAYTAIEYLKTREKQPVDIAFFKDSITKYLPKIGKTPENDTILFDIHIILGNTNKRRGLMKSALLHYIKAENYAIKAKDIERIIKIKGNIALIYQDINELNEAIYKMKQKDSILEENKERLGAKYLIHKNKTSLNIGAIYATLYKSDTGKYNYADSSMYYYNSVLNNNKYKENSYNLGRVYYSLGTLYSLKKDYTKGNLFLEKSLKIFEENKLQSHLYKGYYNIGVNYYMVNDFKNAKNSFLEALNIKNDTLLDYNYINIHNFLAKIYSNEKKSDSAAYYLNVFLNAYNRISERERQEFKDIYKIDKEVDFNKKINTLNTNISKKSYYYNIAVISLIISLILIIFLVVKNKNEKKKAKKRLEELLIKVSKKEKDFSTISMNTIKIRTEK</sequence>
<evidence type="ECO:0000313" key="5">
    <source>
        <dbReference type="Proteomes" id="UP001232001"/>
    </source>
</evidence>
<feature type="coiled-coil region" evidence="2">
    <location>
        <begin position="361"/>
        <end position="388"/>
    </location>
</feature>
<evidence type="ECO:0000256" key="2">
    <source>
        <dbReference type="SAM" id="Coils"/>
    </source>
</evidence>
<proteinExistence type="predicted"/>
<evidence type="ECO:0000256" key="3">
    <source>
        <dbReference type="SAM" id="Phobius"/>
    </source>
</evidence>
<dbReference type="PROSITE" id="PS50005">
    <property type="entry name" value="TPR"/>
    <property type="match status" value="1"/>
</dbReference>
<keyword evidence="3" id="KW-1133">Transmembrane helix</keyword>
<protein>
    <recommendedName>
        <fullName evidence="6">Tetratricopeptide repeat protein</fullName>
    </recommendedName>
</protein>
<evidence type="ECO:0000313" key="4">
    <source>
        <dbReference type="EMBL" id="WGH74667.1"/>
    </source>
</evidence>
<keyword evidence="3" id="KW-0472">Membrane</keyword>
<keyword evidence="1" id="KW-0802">TPR repeat</keyword>